<sequence>MSYPAPILSIERHFRFALTPKEGHLNEYSKVWQTREPLWKNRLENGWVRVPGVGPHLYTLIQIKSDTLTKTINNRLQILEMQ</sequence>
<dbReference type="EMBL" id="FQ790252">
    <property type="protein sequence ID" value="CCD43063.1"/>
    <property type="molecule type" value="Genomic_DNA"/>
</dbReference>
<dbReference type="InParanoid" id="G2XQF8"/>
<dbReference type="AlphaFoldDB" id="G2XQF8"/>
<reference evidence="2" key="1">
    <citation type="journal article" date="2011" name="PLoS Genet.">
        <title>Genomic analysis of the necrotrophic fungal pathogens Sclerotinia sclerotiorum and Botrytis cinerea.</title>
        <authorList>
            <person name="Amselem J."/>
            <person name="Cuomo C.A."/>
            <person name="van Kan J.A."/>
            <person name="Viaud M."/>
            <person name="Benito E.P."/>
            <person name="Couloux A."/>
            <person name="Coutinho P.M."/>
            <person name="de Vries R.P."/>
            <person name="Dyer P.S."/>
            <person name="Fillinger S."/>
            <person name="Fournier E."/>
            <person name="Gout L."/>
            <person name="Hahn M."/>
            <person name="Kohn L."/>
            <person name="Lapalu N."/>
            <person name="Plummer K.M."/>
            <person name="Pradier J.M."/>
            <person name="Quevillon E."/>
            <person name="Sharon A."/>
            <person name="Simon A."/>
            <person name="ten Have A."/>
            <person name="Tudzynski B."/>
            <person name="Tudzynski P."/>
            <person name="Wincker P."/>
            <person name="Andrew M."/>
            <person name="Anthouard V."/>
            <person name="Beever R.E."/>
            <person name="Beffa R."/>
            <person name="Benoit I."/>
            <person name="Bouzid O."/>
            <person name="Brault B."/>
            <person name="Chen Z."/>
            <person name="Choquer M."/>
            <person name="Collemare J."/>
            <person name="Cotton P."/>
            <person name="Danchin E.G."/>
            <person name="Da Silva C."/>
            <person name="Gautier A."/>
            <person name="Giraud C."/>
            <person name="Giraud T."/>
            <person name="Gonzalez C."/>
            <person name="Grossetete S."/>
            <person name="Guldener U."/>
            <person name="Henrissat B."/>
            <person name="Howlett B.J."/>
            <person name="Kodira C."/>
            <person name="Kretschmer M."/>
            <person name="Lappartient A."/>
            <person name="Leroch M."/>
            <person name="Levis C."/>
            <person name="Mauceli E."/>
            <person name="Neuveglise C."/>
            <person name="Oeser B."/>
            <person name="Pearson M."/>
            <person name="Poulain J."/>
            <person name="Poussereau N."/>
            <person name="Quesneville H."/>
            <person name="Rascle C."/>
            <person name="Schumacher J."/>
            <person name="Segurens B."/>
            <person name="Sexton A."/>
            <person name="Silva E."/>
            <person name="Sirven C."/>
            <person name="Soanes D.M."/>
            <person name="Talbot N.J."/>
            <person name="Templeton M."/>
            <person name="Yandava C."/>
            <person name="Yarden O."/>
            <person name="Zeng Q."/>
            <person name="Rollins J.A."/>
            <person name="Lebrun M.H."/>
            <person name="Dickman M."/>
        </authorList>
    </citation>
    <scope>NUCLEOTIDE SEQUENCE [LARGE SCALE GENOMIC DNA]</scope>
    <source>
        <strain evidence="2">T4</strain>
    </source>
</reference>
<evidence type="ECO:0000313" key="2">
    <source>
        <dbReference type="Proteomes" id="UP000008177"/>
    </source>
</evidence>
<protein>
    <submittedName>
        <fullName evidence="1">Uncharacterized protein</fullName>
    </submittedName>
</protein>
<evidence type="ECO:0000313" key="1">
    <source>
        <dbReference type="EMBL" id="CCD43063.1"/>
    </source>
</evidence>
<gene>
    <name evidence="1" type="ORF">BofuT4_P069030.1</name>
</gene>
<organism evidence="1 2">
    <name type="scientific">Botryotinia fuckeliana (strain T4)</name>
    <name type="common">Noble rot fungus</name>
    <name type="synonym">Botrytis cinerea</name>
    <dbReference type="NCBI Taxonomy" id="999810"/>
    <lineage>
        <taxon>Eukaryota</taxon>
        <taxon>Fungi</taxon>
        <taxon>Dikarya</taxon>
        <taxon>Ascomycota</taxon>
        <taxon>Pezizomycotina</taxon>
        <taxon>Leotiomycetes</taxon>
        <taxon>Helotiales</taxon>
        <taxon>Sclerotiniaceae</taxon>
        <taxon>Botrytis</taxon>
    </lineage>
</organism>
<proteinExistence type="predicted"/>
<accession>G2XQF8</accession>
<dbReference type="HOGENOM" id="CLU_2558014_0_0_1"/>
<name>G2XQF8_BOTF4</name>
<dbReference type="Proteomes" id="UP000008177">
    <property type="component" value="Unplaced contigs"/>
</dbReference>